<dbReference type="AlphaFoldDB" id="A0A1U9NLS5"/>
<reference evidence="4" key="1">
    <citation type="submission" date="2017-02" db="EMBL/GenBank/DDBJ databases">
        <title>Comparative genomics and description of representatives of a novel lineage of planctomycetes thriving in anoxic sediments.</title>
        <authorList>
            <person name="Spring S."/>
            <person name="Bunk B."/>
            <person name="Sproer C."/>
        </authorList>
    </citation>
    <scope>NUCLEOTIDE SEQUENCE [LARGE SCALE GENOMIC DNA]</scope>
    <source>
        <strain evidence="4">ST-NAGAB-D1</strain>
    </source>
</reference>
<evidence type="ECO:0000313" key="3">
    <source>
        <dbReference type="EMBL" id="AQT68530.1"/>
    </source>
</evidence>
<keyword evidence="2" id="KW-0732">Signal</keyword>
<organism evidence="3 4">
    <name type="scientific">Anaerohalosphaera lusitana</name>
    <dbReference type="NCBI Taxonomy" id="1936003"/>
    <lineage>
        <taxon>Bacteria</taxon>
        <taxon>Pseudomonadati</taxon>
        <taxon>Planctomycetota</taxon>
        <taxon>Phycisphaerae</taxon>
        <taxon>Sedimentisphaerales</taxon>
        <taxon>Anaerohalosphaeraceae</taxon>
        <taxon>Anaerohalosphaera</taxon>
    </lineage>
</organism>
<evidence type="ECO:0000313" key="4">
    <source>
        <dbReference type="Proteomes" id="UP000189674"/>
    </source>
</evidence>
<feature type="chain" id="PRO_5012165671" description="DUF3352 domain-containing protein" evidence="2">
    <location>
        <begin position="26"/>
        <end position="790"/>
    </location>
</feature>
<evidence type="ECO:0000256" key="2">
    <source>
        <dbReference type="SAM" id="SignalP"/>
    </source>
</evidence>
<dbReference type="Proteomes" id="UP000189674">
    <property type="component" value="Chromosome"/>
</dbReference>
<evidence type="ECO:0000256" key="1">
    <source>
        <dbReference type="SAM" id="MobiDB-lite"/>
    </source>
</evidence>
<protein>
    <recommendedName>
        <fullName evidence="5">DUF3352 domain-containing protein</fullName>
    </recommendedName>
</protein>
<evidence type="ECO:0008006" key="5">
    <source>
        <dbReference type="Google" id="ProtNLM"/>
    </source>
</evidence>
<dbReference type="EMBL" id="CP019791">
    <property type="protein sequence ID" value="AQT68530.1"/>
    <property type="molecule type" value="Genomic_DNA"/>
</dbReference>
<gene>
    <name evidence="3" type="ORF">STSP2_01695</name>
</gene>
<feature type="region of interest" description="Disordered" evidence="1">
    <location>
        <begin position="59"/>
        <end position="90"/>
    </location>
</feature>
<proteinExistence type="predicted"/>
<dbReference type="KEGG" id="alus:STSP2_01695"/>
<sequence precursor="true">MMPKIKTTLIGLIALCVCISSIAVADYLSDQTLKLARDRQVKKKEAQPRNSYIEKIRTSQTTAAVAQPQQEEPETAPRDPQPVNAEPEVVSSDDQLLNMLPADSVFCLRINNFNNALSMLDQYLMGVSPVPVGTMARQQLGSLLGTPMLQGVDTNGDFALLVNAHQQFGILVPVTTYDAFINANQNAGVPDENGIAQITSPMMQGSAIYVMQVPGKSMAMMTIGVPEKQALLDLVNSLSGESLASNLTGSEQKTATSQNLWAYLNMQAINRNFGPMLEMFKQQALAEMQKDMTGQPGMSNVQPDKVIELYFDMAQKLLQQSDSITLGLEFTPDIMKKHITYTALQGSDVAEMLTKNLPVEPGFKMLKYLPADQAVKMAAKYNPQTFEKINVSILEMLSETLLADDSQLAEELKQMAVDSAQAMGNELAFTFSYTSGQPPFELAYVIKNADTAAFKKLTQGSGELITQMYEAMGLPLSVDISLQEDQFTHKDIAVDKILFNLIFDESEMEGQDTQMLQQSIDAMYGDSLVYNVASTDDVMLLTMGPEGETQMKQLIDKVTGMTTMALAPDIAVAYNNIENIGSADFIGSVNIIRIMSGLGEMMQSMQGQLGPAAGMGTMFAESFNLPTNSAFGFGGSIDNGQVNITGVYPKQHLMEVMAGFMQFQQQMMQMQMQQMPQQNGMGGQSEPFEMEPFGGSEDAEIEFKMDSQQDSVSIEIVGELSDAQKDAISEDIKKIIKQDASWHSIGSSTMNGRTTYTVSPVKDINAFAEKIEFGEVQSIQDGKITVKIQN</sequence>
<accession>A0A1U9NLS5</accession>
<keyword evidence="4" id="KW-1185">Reference proteome</keyword>
<feature type="compositionally biased region" description="Polar residues" evidence="1">
    <location>
        <begin position="59"/>
        <end position="70"/>
    </location>
</feature>
<feature type="signal peptide" evidence="2">
    <location>
        <begin position="1"/>
        <end position="25"/>
    </location>
</feature>
<dbReference type="RefSeq" id="WP_146661602.1">
    <property type="nucleotide sequence ID" value="NZ_CP019791.1"/>
</dbReference>
<name>A0A1U9NLS5_9BACT</name>